<dbReference type="PANTHER" id="PTHR43718">
    <property type="entry name" value="LON PROTEASE"/>
    <property type="match status" value="1"/>
</dbReference>
<gene>
    <name evidence="2" type="ORF">HNY73_011658</name>
</gene>
<keyword evidence="2" id="KW-0645">Protease</keyword>
<dbReference type="GO" id="GO:0006515">
    <property type="term" value="P:protein quality control for misfolded or incompletely synthesized proteins"/>
    <property type="evidence" value="ECO:0007669"/>
    <property type="project" value="TreeGrafter"/>
</dbReference>
<dbReference type="InterPro" id="IPR027065">
    <property type="entry name" value="Lon_Prtase"/>
</dbReference>
<dbReference type="Gene3D" id="3.40.50.300">
    <property type="entry name" value="P-loop containing nucleotide triphosphate hydrolases"/>
    <property type="match status" value="1"/>
</dbReference>
<dbReference type="GO" id="GO:0004176">
    <property type="term" value="F:ATP-dependent peptidase activity"/>
    <property type="evidence" value="ECO:0007669"/>
    <property type="project" value="InterPro"/>
</dbReference>
<accession>A0A8T0F3X1</accession>
<dbReference type="GO" id="GO:0004252">
    <property type="term" value="F:serine-type endopeptidase activity"/>
    <property type="evidence" value="ECO:0007669"/>
    <property type="project" value="InterPro"/>
</dbReference>
<dbReference type="AlphaFoldDB" id="A0A8T0F3X1"/>
<evidence type="ECO:0000259" key="1">
    <source>
        <dbReference type="Pfam" id="PF00004"/>
    </source>
</evidence>
<dbReference type="Proteomes" id="UP000807504">
    <property type="component" value="Unassembled WGS sequence"/>
</dbReference>
<dbReference type="GO" id="GO:0005524">
    <property type="term" value="F:ATP binding"/>
    <property type="evidence" value="ECO:0007669"/>
    <property type="project" value="InterPro"/>
</dbReference>
<reference evidence="2" key="2">
    <citation type="submission" date="2020-06" db="EMBL/GenBank/DDBJ databases">
        <authorList>
            <person name="Sheffer M."/>
        </authorList>
    </citation>
    <scope>NUCLEOTIDE SEQUENCE</scope>
</reference>
<dbReference type="Pfam" id="PF00004">
    <property type="entry name" value="AAA"/>
    <property type="match status" value="1"/>
</dbReference>
<proteinExistence type="predicted"/>
<dbReference type="InterPro" id="IPR003959">
    <property type="entry name" value="ATPase_AAA_core"/>
</dbReference>
<evidence type="ECO:0000313" key="2">
    <source>
        <dbReference type="EMBL" id="KAF8784109.1"/>
    </source>
</evidence>
<evidence type="ECO:0000313" key="3">
    <source>
        <dbReference type="Proteomes" id="UP000807504"/>
    </source>
</evidence>
<protein>
    <submittedName>
        <fullName evidence="2">Lon protease 1 like protein</fullName>
    </submittedName>
</protein>
<dbReference type="PANTHER" id="PTHR43718:SF2">
    <property type="entry name" value="LON PROTEASE HOMOLOG, MITOCHONDRIAL"/>
    <property type="match status" value="1"/>
</dbReference>
<dbReference type="Gene3D" id="1.10.8.60">
    <property type="match status" value="1"/>
</dbReference>
<comment type="caution">
    <text evidence="2">The sequence shown here is derived from an EMBL/GenBank/DDBJ whole genome shotgun (WGS) entry which is preliminary data.</text>
</comment>
<sequence length="114" mass="13091">MRKAKVINPLILLDEIDKMSSDFRGDPASAMLEVLDTEQNSTFSDHYLEETYDLSKVMFIATANYIEDIPHPLMDRMEILDLSSYTELEKVSIAKNYLVPKLSKLMGLNQNFLN</sequence>
<keyword evidence="2" id="KW-0378">Hydrolase</keyword>
<dbReference type="GO" id="GO:0016887">
    <property type="term" value="F:ATP hydrolysis activity"/>
    <property type="evidence" value="ECO:0007669"/>
    <property type="project" value="InterPro"/>
</dbReference>
<dbReference type="InterPro" id="IPR027417">
    <property type="entry name" value="P-loop_NTPase"/>
</dbReference>
<reference evidence="2" key="1">
    <citation type="journal article" date="2020" name="bioRxiv">
        <title>Chromosome-level reference genome of the European wasp spider Argiope bruennichi: a resource for studies on range expansion and evolutionary adaptation.</title>
        <authorList>
            <person name="Sheffer M.M."/>
            <person name="Hoppe A."/>
            <person name="Krehenwinkel H."/>
            <person name="Uhl G."/>
            <person name="Kuss A.W."/>
            <person name="Jensen L."/>
            <person name="Jensen C."/>
            <person name="Gillespie R.G."/>
            <person name="Hoff K.J."/>
            <person name="Prost S."/>
        </authorList>
    </citation>
    <scope>NUCLEOTIDE SEQUENCE</scope>
</reference>
<organism evidence="2 3">
    <name type="scientific">Argiope bruennichi</name>
    <name type="common">Wasp spider</name>
    <name type="synonym">Aranea bruennichi</name>
    <dbReference type="NCBI Taxonomy" id="94029"/>
    <lineage>
        <taxon>Eukaryota</taxon>
        <taxon>Metazoa</taxon>
        <taxon>Ecdysozoa</taxon>
        <taxon>Arthropoda</taxon>
        <taxon>Chelicerata</taxon>
        <taxon>Arachnida</taxon>
        <taxon>Araneae</taxon>
        <taxon>Araneomorphae</taxon>
        <taxon>Entelegynae</taxon>
        <taxon>Araneoidea</taxon>
        <taxon>Araneidae</taxon>
        <taxon>Argiope</taxon>
    </lineage>
</organism>
<name>A0A8T0F3X1_ARGBR</name>
<dbReference type="SUPFAM" id="SSF52540">
    <property type="entry name" value="P-loop containing nucleoside triphosphate hydrolases"/>
    <property type="match status" value="1"/>
</dbReference>
<feature type="domain" description="ATPase AAA-type core" evidence="1">
    <location>
        <begin position="3"/>
        <end position="79"/>
    </location>
</feature>
<keyword evidence="3" id="KW-1185">Reference proteome</keyword>
<dbReference type="EMBL" id="JABXBU010000839">
    <property type="protein sequence ID" value="KAF8784109.1"/>
    <property type="molecule type" value="Genomic_DNA"/>
</dbReference>